<evidence type="ECO:0000256" key="2">
    <source>
        <dbReference type="ARBA" id="ARBA00023125"/>
    </source>
</evidence>
<dbReference type="GO" id="GO:0045892">
    <property type="term" value="P:negative regulation of DNA-templated transcription"/>
    <property type="evidence" value="ECO:0007669"/>
    <property type="project" value="TreeGrafter"/>
</dbReference>
<name>A0A2W7C2M0_9HYPH</name>
<dbReference type="InterPro" id="IPR011991">
    <property type="entry name" value="ArsR-like_HTH"/>
</dbReference>
<dbReference type="PANTHER" id="PTHR30136:SF24">
    <property type="entry name" value="HTH-TYPE TRANSCRIPTIONAL REPRESSOR ALLR"/>
    <property type="match status" value="1"/>
</dbReference>
<sequence length="274" mass="28903">MAQDESVSGVKSVKLAFRVLEGVSAAGASVGVSELADALKTTKGTVFRHLQTLMDLGYVSQDAQTARYSLGMRAQLLSQGAGRVDIMVTAEAEAKALRDEVGETCVVSLINSKSVVVATTALARAAIEIGVRPGSDLSLHSTAQGKIALAFSRHPLLKRALANGLERYSETTICDAAALREEIDRIRRQGYALAPEESARGISAVAAPIFDNLGDGIATIAIVGLAQSIKHPPNPQHVAALLKAAERISRNLGFRVEPDEHPSNTDKEAHAPHA</sequence>
<dbReference type="RefSeq" id="WP_111545501.1">
    <property type="nucleotide sequence ID" value="NZ_MZXV01000034.1"/>
</dbReference>
<dbReference type="GO" id="GO:0003677">
    <property type="term" value="F:DNA binding"/>
    <property type="evidence" value="ECO:0007669"/>
    <property type="project" value="UniProtKB-KW"/>
</dbReference>
<dbReference type="InterPro" id="IPR036388">
    <property type="entry name" value="WH-like_DNA-bd_sf"/>
</dbReference>
<dbReference type="Proteomes" id="UP000248616">
    <property type="component" value="Unassembled WGS sequence"/>
</dbReference>
<dbReference type="CDD" id="cd00090">
    <property type="entry name" value="HTH_ARSR"/>
    <property type="match status" value="1"/>
</dbReference>
<dbReference type="InterPro" id="IPR029016">
    <property type="entry name" value="GAF-like_dom_sf"/>
</dbReference>
<dbReference type="OrthoDB" id="6057486at2"/>
<dbReference type="InterPro" id="IPR050707">
    <property type="entry name" value="HTH_MetabolicPath_Reg"/>
</dbReference>
<dbReference type="SUPFAM" id="SSF55781">
    <property type="entry name" value="GAF domain-like"/>
    <property type="match status" value="1"/>
</dbReference>
<accession>A0A2W7C2M0</accession>
<dbReference type="Gene3D" id="3.30.450.40">
    <property type="match status" value="1"/>
</dbReference>
<evidence type="ECO:0000313" key="7">
    <source>
        <dbReference type="EMBL" id="PZV37187.1"/>
    </source>
</evidence>
<evidence type="ECO:0000256" key="3">
    <source>
        <dbReference type="ARBA" id="ARBA00023163"/>
    </source>
</evidence>
<protein>
    <recommendedName>
        <fullName evidence="9">IclR family transcriptional regulator</fullName>
    </recommendedName>
</protein>
<dbReference type="AlphaFoldDB" id="A0A2W7C2M0"/>
<dbReference type="PANTHER" id="PTHR30136">
    <property type="entry name" value="HELIX-TURN-HELIX TRANSCRIPTIONAL REGULATOR, ICLR FAMILY"/>
    <property type="match status" value="1"/>
</dbReference>
<keyword evidence="1" id="KW-0805">Transcription regulation</keyword>
<evidence type="ECO:0000256" key="4">
    <source>
        <dbReference type="SAM" id="MobiDB-lite"/>
    </source>
</evidence>
<keyword evidence="2" id="KW-0238">DNA-binding</keyword>
<gene>
    <name evidence="7" type="ORF">B5V02_17725</name>
</gene>
<dbReference type="InterPro" id="IPR005471">
    <property type="entry name" value="Tscrpt_reg_IclR_N"/>
</dbReference>
<dbReference type="InterPro" id="IPR036390">
    <property type="entry name" value="WH_DNA-bd_sf"/>
</dbReference>
<dbReference type="PROSITE" id="PS51077">
    <property type="entry name" value="HTH_ICLR"/>
    <property type="match status" value="1"/>
</dbReference>
<evidence type="ECO:0000259" key="5">
    <source>
        <dbReference type="PROSITE" id="PS51077"/>
    </source>
</evidence>
<dbReference type="Pfam" id="PF09339">
    <property type="entry name" value="HTH_IclR"/>
    <property type="match status" value="1"/>
</dbReference>
<feature type="compositionally biased region" description="Basic and acidic residues" evidence="4">
    <location>
        <begin position="256"/>
        <end position="274"/>
    </location>
</feature>
<dbReference type="FunFam" id="1.10.10.10:FF:000056">
    <property type="entry name" value="IclR family transcriptional regulator"/>
    <property type="match status" value="1"/>
</dbReference>
<evidence type="ECO:0000313" key="8">
    <source>
        <dbReference type="Proteomes" id="UP000248616"/>
    </source>
</evidence>
<dbReference type="PROSITE" id="PS51078">
    <property type="entry name" value="ICLR_ED"/>
    <property type="match status" value="1"/>
</dbReference>
<reference evidence="8" key="1">
    <citation type="submission" date="2017-03" db="EMBL/GenBank/DDBJ databases">
        <authorList>
            <person name="Safronova V.I."/>
            <person name="Sazanova A.L."/>
            <person name="Chirak E.R."/>
        </authorList>
    </citation>
    <scope>NUCLEOTIDE SEQUENCE [LARGE SCALE GENOMIC DNA]</scope>
    <source>
        <strain evidence="8">Ach-343</strain>
    </source>
</reference>
<dbReference type="Pfam" id="PF01614">
    <property type="entry name" value="IclR_C"/>
    <property type="match status" value="1"/>
</dbReference>
<feature type="domain" description="HTH iclR-type" evidence="5">
    <location>
        <begin position="10"/>
        <end position="72"/>
    </location>
</feature>
<feature type="region of interest" description="Disordered" evidence="4">
    <location>
        <begin position="254"/>
        <end position="274"/>
    </location>
</feature>
<dbReference type="GO" id="GO:0003700">
    <property type="term" value="F:DNA-binding transcription factor activity"/>
    <property type="evidence" value="ECO:0007669"/>
    <property type="project" value="TreeGrafter"/>
</dbReference>
<evidence type="ECO:0000256" key="1">
    <source>
        <dbReference type="ARBA" id="ARBA00023015"/>
    </source>
</evidence>
<dbReference type="EMBL" id="MZXV01000034">
    <property type="protein sequence ID" value="PZV37187.1"/>
    <property type="molecule type" value="Genomic_DNA"/>
</dbReference>
<dbReference type="InterPro" id="IPR014757">
    <property type="entry name" value="Tscrpt_reg_IclR_C"/>
</dbReference>
<evidence type="ECO:0008006" key="9">
    <source>
        <dbReference type="Google" id="ProtNLM"/>
    </source>
</evidence>
<dbReference type="SMART" id="SM00346">
    <property type="entry name" value="HTH_ICLR"/>
    <property type="match status" value="1"/>
</dbReference>
<organism evidence="7 8">
    <name type="scientific">Mesorhizobium kowhaii</name>
    <dbReference type="NCBI Taxonomy" id="1300272"/>
    <lineage>
        <taxon>Bacteria</taxon>
        <taxon>Pseudomonadati</taxon>
        <taxon>Pseudomonadota</taxon>
        <taxon>Alphaproteobacteria</taxon>
        <taxon>Hyphomicrobiales</taxon>
        <taxon>Phyllobacteriaceae</taxon>
        <taxon>Mesorhizobium</taxon>
    </lineage>
</organism>
<proteinExistence type="predicted"/>
<comment type="caution">
    <text evidence="7">The sequence shown here is derived from an EMBL/GenBank/DDBJ whole genome shotgun (WGS) entry which is preliminary data.</text>
</comment>
<evidence type="ECO:0000259" key="6">
    <source>
        <dbReference type="PROSITE" id="PS51078"/>
    </source>
</evidence>
<keyword evidence="8" id="KW-1185">Reference proteome</keyword>
<feature type="domain" description="IclR-ED" evidence="6">
    <location>
        <begin position="72"/>
        <end position="254"/>
    </location>
</feature>
<dbReference type="SUPFAM" id="SSF46785">
    <property type="entry name" value="Winged helix' DNA-binding domain"/>
    <property type="match status" value="1"/>
</dbReference>
<dbReference type="Gene3D" id="1.10.10.10">
    <property type="entry name" value="Winged helix-like DNA-binding domain superfamily/Winged helix DNA-binding domain"/>
    <property type="match status" value="1"/>
</dbReference>
<keyword evidence="3" id="KW-0804">Transcription</keyword>